<dbReference type="Pfam" id="PF08532">
    <property type="entry name" value="Glyco_hydro_42M"/>
    <property type="match status" value="1"/>
</dbReference>
<evidence type="ECO:0000256" key="7">
    <source>
        <dbReference type="PIRSR" id="PIRSR001084-1"/>
    </source>
</evidence>
<dbReference type="GO" id="GO:0009341">
    <property type="term" value="C:beta-galactosidase complex"/>
    <property type="evidence" value="ECO:0007669"/>
    <property type="project" value="InterPro"/>
</dbReference>
<protein>
    <recommendedName>
        <fullName evidence="3 6">Beta-galactosidase</fullName>
        <shortName evidence="6">Beta-gal</shortName>
        <ecNumber evidence="3 6">3.2.1.23</ecNumber>
    </recommendedName>
</protein>
<sequence length="684" mass="77751">MRKEANIKLNCLLHGADYNPEQWLDTPEVLEEDIRLMQQAGINCVSVGIFSWTALEPAEGVYTFQWLDQVIEHLYENGIYTVLATPSGAKPGWMAKKYPEILRVEADRRRNLQGGRHNHCYTSPVYREMVTRMNTRLARRYAHHPGVILWHVSNEIQGECHCPLCQAAFRNWLKEKYGSLEKLNRAYWTAFWSHTYTDWEEIESPAPQGETNVHGLVLDWRRFCTAQTVDFFRVETAPLRAENPEIPVTMNMMGFYDGIDYWQFLPELDIISWDSYPGWHNGDGNEGGNAVWNGAYCDAMRAMKHKPWLLMENSPSTTNWIGASRHKRPGFHRLTAIQNLAHGSDSIQYFQWRQSRGSCEKFHSAVVSHNSSPEVRIFREVAGVGAMLKKLKEIRGSHVPAKAAIIYDVQNGWAIGESKGPRNIGEGYLDLILRIYEGFWRRGIPVDLVNMDAPLDGYRFVAAPMLYMLRGDIAQRLRRFAEQGGTLLTSYLTGLVDETDLCYLGQTPACGLTEVLGLWAEEIDGLWDHQHNGIVMQDAPGMQNRYEASRLCEVVHPTTAETLGVYESDYYQGMPAVTVNRFGKGRVYYVGTFGESQFYYDLLGRIAPEAGLSPALDTELPYGVTVGIRQSDTETYYFLQNFNKDSRELMLPFPLEDLETGEIYAGTITLAGYGGMVCTRAKEA</sequence>
<dbReference type="STRING" id="213810.RUM_03240"/>
<dbReference type="InterPro" id="IPR013739">
    <property type="entry name" value="Beta_galactosidase_C"/>
</dbReference>
<evidence type="ECO:0000259" key="11">
    <source>
        <dbReference type="Pfam" id="PF08532"/>
    </source>
</evidence>
<dbReference type="InterPro" id="IPR003476">
    <property type="entry name" value="Glyco_hydro_42"/>
</dbReference>
<dbReference type="HOGENOM" id="CLU_012430_1_1_9"/>
<dbReference type="EC" id="3.2.1.23" evidence="3 6"/>
<feature type="domain" description="Glycoside hydrolase family 42 N-terminal" evidence="10">
    <location>
        <begin position="17"/>
        <end position="391"/>
    </location>
</feature>
<gene>
    <name evidence="13" type="ordered locus">RUM_03240</name>
</gene>
<evidence type="ECO:0000256" key="6">
    <source>
        <dbReference type="PIRNR" id="PIRNR001084"/>
    </source>
</evidence>
<dbReference type="PATRIC" id="fig|213810.4.peg.230"/>
<dbReference type="SUPFAM" id="SSF51445">
    <property type="entry name" value="(Trans)glycosidases"/>
    <property type="match status" value="1"/>
</dbReference>
<organism evidence="13 14">
    <name type="scientific">Ruminococcus champanellensis (strain DSM 18848 / JCM 17042 / KCTC 15320 / 18P13)</name>
    <dbReference type="NCBI Taxonomy" id="213810"/>
    <lineage>
        <taxon>Bacteria</taxon>
        <taxon>Bacillati</taxon>
        <taxon>Bacillota</taxon>
        <taxon>Clostridia</taxon>
        <taxon>Eubacteriales</taxon>
        <taxon>Oscillospiraceae</taxon>
        <taxon>Ruminococcus</taxon>
    </lineage>
</organism>
<accession>D4LAB8</accession>
<dbReference type="Proteomes" id="UP000007054">
    <property type="component" value="Chromosome"/>
</dbReference>
<dbReference type="InterPro" id="IPR013738">
    <property type="entry name" value="Beta_galactosidase_Trimer"/>
</dbReference>
<dbReference type="Gene3D" id="3.40.50.880">
    <property type="match status" value="1"/>
</dbReference>
<dbReference type="InterPro" id="IPR013529">
    <property type="entry name" value="Glyco_hydro_42_N"/>
</dbReference>
<dbReference type="RefSeq" id="WP_015557470.1">
    <property type="nucleotide sequence ID" value="NC_021039.1"/>
</dbReference>
<evidence type="ECO:0000259" key="10">
    <source>
        <dbReference type="Pfam" id="PF02449"/>
    </source>
</evidence>
<dbReference type="InterPro" id="IPR013780">
    <property type="entry name" value="Glyco_hydro_b"/>
</dbReference>
<evidence type="ECO:0000256" key="5">
    <source>
        <dbReference type="ARBA" id="ARBA00023295"/>
    </source>
</evidence>
<keyword evidence="5 6" id="KW-0326">Glycosidase</keyword>
<keyword evidence="4 6" id="KW-0378">Hydrolase</keyword>
<feature type="binding site" evidence="8">
    <location>
        <position position="116"/>
    </location>
    <ligand>
        <name>substrate</name>
    </ligand>
</feature>
<dbReference type="PANTHER" id="PTHR36447:SF1">
    <property type="entry name" value="BETA-GALACTOSIDASE GANA"/>
    <property type="match status" value="1"/>
</dbReference>
<feature type="active site" description="Nucleophile" evidence="7">
    <location>
        <position position="312"/>
    </location>
</feature>
<dbReference type="PIRSF" id="PIRSF001084">
    <property type="entry name" value="B-galactosidase"/>
    <property type="match status" value="1"/>
</dbReference>
<dbReference type="InterPro" id="IPR029062">
    <property type="entry name" value="Class_I_gatase-like"/>
</dbReference>
<comment type="similarity">
    <text evidence="2 6">Belongs to the glycosyl hydrolase 42 family.</text>
</comment>
<dbReference type="BioCyc" id="RCHA213810:RUM_RS01565-MONOMER"/>
<evidence type="ECO:0000259" key="12">
    <source>
        <dbReference type="Pfam" id="PF08533"/>
    </source>
</evidence>
<dbReference type="Pfam" id="PF02449">
    <property type="entry name" value="Glyco_hydro_42"/>
    <property type="match status" value="1"/>
</dbReference>
<keyword evidence="14" id="KW-1185">Reference proteome</keyword>
<feature type="binding site" evidence="9">
    <location>
        <position position="160"/>
    </location>
    <ligand>
        <name>Zn(2+)</name>
        <dbReference type="ChEBI" id="CHEBI:29105"/>
    </ligand>
</feature>
<feature type="binding site" evidence="8">
    <location>
        <position position="154"/>
    </location>
    <ligand>
        <name>substrate</name>
    </ligand>
</feature>
<feature type="domain" description="Beta-galactosidase C-terminal" evidence="12">
    <location>
        <begin position="623"/>
        <end position="674"/>
    </location>
</feature>
<evidence type="ECO:0000256" key="2">
    <source>
        <dbReference type="ARBA" id="ARBA00005940"/>
    </source>
</evidence>
<reference evidence="13 14" key="1">
    <citation type="submission" date="2010-03" db="EMBL/GenBank/DDBJ databases">
        <title>The genome sequence of Ruminococcus sp. 18P13.</title>
        <authorList>
            <consortium name="metaHIT consortium -- http://www.metahit.eu/"/>
            <person name="Pajon A."/>
            <person name="Turner K."/>
            <person name="Parkhill J."/>
            <person name="Bernalier A."/>
        </authorList>
    </citation>
    <scope>NUCLEOTIDE SEQUENCE [LARGE SCALE GENOMIC DNA]</scope>
    <source>
        <strain evidence="14">DSM 18848 / JCM 17042 / 18P13</strain>
    </source>
</reference>
<evidence type="ECO:0000256" key="9">
    <source>
        <dbReference type="PIRSR" id="PIRSR001084-3"/>
    </source>
</evidence>
<evidence type="ECO:0000313" key="14">
    <source>
        <dbReference type="Proteomes" id="UP000007054"/>
    </source>
</evidence>
<dbReference type="CDD" id="cd03143">
    <property type="entry name" value="A4_beta-galactosidase_middle_domain"/>
    <property type="match status" value="1"/>
</dbReference>
<evidence type="ECO:0000313" key="13">
    <source>
        <dbReference type="EMBL" id="CBL16563.1"/>
    </source>
</evidence>
<dbReference type="PANTHER" id="PTHR36447">
    <property type="entry name" value="BETA-GALACTOSIDASE GANA"/>
    <property type="match status" value="1"/>
</dbReference>
<evidence type="ECO:0000256" key="4">
    <source>
        <dbReference type="ARBA" id="ARBA00022801"/>
    </source>
</evidence>
<feature type="binding site" evidence="8">
    <location>
        <position position="320"/>
    </location>
    <ligand>
        <name>substrate</name>
    </ligand>
</feature>
<feature type="domain" description="Beta-galactosidase trimerisation" evidence="11">
    <location>
        <begin position="401"/>
        <end position="612"/>
    </location>
</feature>
<feature type="binding site" evidence="9">
    <location>
        <position position="120"/>
    </location>
    <ligand>
        <name>Zn(2+)</name>
        <dbReference type="ChEBI" id="CHEBI:29105"/>
    </ligand>
</feature>
<feature type="binding site" evidence="9">
    <location>
        <position position="162"/>
    </location>
    <ligand>
        <name>Zn(2+)</name>
        <dbReference type="ChEBI" id="CHEBI:29105"/>
    </ligand>
</feature>
<comment type="catalytic activity">
    <reaction evidence="1 6">
        <text>Hydrolysis of terminal non-reducing beta-D-galactose residues in beta-D-galactosides.</text>
        <dbReference type="EC" id="3.2.1.23"/>
    </reaction>
</comment>
<dbReference type="Gene3D" id="3.20.20.80">
    <property type="entry name" value="Glycosidases"/>
    <property type="match status" value="1"/>
</dbReference>
<evidence type="ECO:0000256" key="3">
    <source>
        <dbReference type="ARBA" id="ARBA00012756"/>
    </source>
</evidence>
<dbReference type="GO" id="GO:0004565">
    <property type="term" value="F:beta-galactosidase activity"/>
    <property type="evidence" value="ECO:0007669"/>
    <property type="project" value="UniProtKB-EC"/>
</dbReference>
<proteinExistence type="inferred from homology"/>
<dbReference type="EMBL" id="FP929052">
    <property type="protein sequence ID" value="CBL16563.1"/>
    <property type="molecule type" value="Genomic_DNA"/>
</dbReference>
<dbReference type="Pfam" id="PF08533">
    <property type="entry name" value="Glyco_hydro_42C"/>
    <property type="match status" value="1"/>
</dbReference>
<dbReference type="GO" id="GO:0046872">
    <property type="term" value="F:metal ion binding"/>
    <property type="evidence" value="ECO:0007669"/>
    <property type="project" value="UniProtKB-KW"/>
</dbReference>
<feature type="binding site" evidence="9">
    <location>
        <position position="165"/>
    </location>
    <ligand>
        <name>Zn(2+)</name>
        <dbReference type="ChEBI" id="CHEBI:29105"/>
    </ligand>
</feature>
<dbReference type="InterPro" id="IPR017853">
    <property type="entry name" value="GH"/>
</dbReference>
<dbReference type="Gene3D" id="2.60.40.1180">
    <property type="entry name" value="Golgi alpha-mannosidase II"/>
    <property type="match status" value="1"/>
</dbReference>
<keyword evidence="9" id="KW-0862">Zinc</keyword>
<feature type="active site" description="Proton donor" evidence="7">
    <location>
        <position position="155"/>
    </location>
</feature>
<evidence type="ECO:0000256" key="8">
    <source>
        <dbReference type="PIRSR" id="PIRSR001084-2"/>
    </source>
</evidence>
<evidence type="ECO:0000256" key="1">
    <source>
        <dbReference type="ARBA" id="ARBA00001412"/>
    </source>
</evidence>
<dbReference type="CAZy" id="GH42">
    <property type="family name" value="Glycoside Hydrolase Family 42"/>
</dbReference>
<dbReference type="KEGG" id="rch:RUM_03240"/>
<dbReference type="SUPFAM" id="SSF52317">
    <property type="entry name" value="Class I glutamine amidotransferase-like"/>
    <property type="match status" value="1"/>
</dbReference>
<dbReference type="GeneID" id="83155160"/>
<name>D4LAB8_RUMC1</name>
<dbReference type="GO" id="GO:0006012">
    <property type="term" value="P:galactose metabolic process"/>
    <property type="evidence" value="ECO:0007669"/>
    <property type="project" value="InterPro"/>
</dbReference>
<dbReference type="AlphaFoldDB" id="D4LAB8"/>
<keyword evidence="9" id="KW-0479">Metal-binding</keyword>